<dbReference type="PANTHER" id="PTHR10612">
    <property type="entry name" value="APOLIPOPROTEIN D"/>
    <property type="match status" value="1"/>
</dbReference>
<dbReference type="PROSITE" id="PS00213">
    <property type="entry name" value="LIPOCALIN"/>
    <property type="match status" value="1"/>
</dbReference>
<dbReference type="InterPro" id="IPR022272">
    <property type="entry name" value="Lipocalin_CS"/>
</dbReference>
<dbReference type="GO" id="GO:0006950">
    <property type="term" value="P:response to stress"/>
    <property type="evidence" value="ECO:0007669"/>
    <property type="project" value="UniProtKB-ARBA"/>
</dbReference>
<accession>A0A6C0J254</accession>
<evidence type="ECO:0000313" key="4">
    <source>
        <dbReference type="EMBL" id="QHT97733.1"/>
    </source>
</evidence>
<evidence type="ECO:0000256" key="1">
    <source>
        <dbReference type="ARBA" id="ARBA00006889"/>
    </source>
</evidence>
<dbReference type="InterPro" id="IPR022271">
    <property type="entry name" value="Lipocalin_ApoD"/>
</dbReference>
<dbReference type="PIRSF" id="PIRSF036893">
    <property type="entry name" value="Lipocalin_ApoD"/>
    <property type="match status" value="1"/>
</dbReference>
<dbReference type="InterPro" id="IPR047202">
    <property type="entry name" value="Lipocalin_Blc-like_dom"/>
</dbReference>
<dbReference type="InterPro" id="IPR000566">
    <property type="entry name" value="Lipocln_cytosolic_FA-bd_dom"/>
</dbReference>
<comment type="similarity">
    <text evidence="1 2">Belongs to the calycin superfamily. Lipocalin family.</text>
</comment>
<dbReference type="Pfam" id="PF08212">
    <property type="entry name" value="Lipocalin_2"/>
    <property type="match status" value="1"/>
</dbReference>
<dbReference type="AlphaFoldDB" id="A0A6C0J254"/>
<name>A0A6C0J254_9ZZZZ</name>
<dbReference type="CDD" id="cd19438">
    <property type="entry name" value="lipocalin_Blc-like"/>
    <property type="match status" value="1"/>
</dbReference>
<dbReference type="EMBL" id="MN740283">
    <property type="protein sequence ID" value="QHT97733.1"/>
    <property type="molecule type" value="Genomic_DNA"/>
</dbReference>
<organism evidence="4">
    <name type="scientific">viral metagenome</name>
    <dbReference type="NCBI Taxonomy" id="1070528"/>
    <lineage>
        <taxon>unclassified sequences</taxon>
        <taxon>metagenomes</taxon>
        <taxon>organismal metagenomes</taxon>
    </lineage>
</organism>
<dbReference type="InterPro" id="IPR002446">
    <property type="entry name" value="Lipocalin_bac"/>
</dbReference>
<sequence length="155" mass="17802">MGQVPSTSPIDLNRYTGRWYEIARYWNPFERDCSTATADYVQEGQELIVINTCYDQNGNWRQNIGRAQPTPTGLTVNFNYALDPSDGREISSSSGDYRVLWTDYQTFSFVGGGPFYWILSRKPVITQRELSVLSAKTVELGYNPQRLIWNEPNLE</sequence>
<evidence type="ECO:0000259" key="3">
    <source>
        <dbReference type="Pfam" id="PF08212"/>
    </source>
</evidence>
<dbReference type="SUPFAM" id="SSF50814">
    <property type="entry name" value="Lipocalins"/>
    <property type="match status" value="1"/>
</dbReference>
<dbReference type="PRINTS" id="PR01171">
    <property type="entry name" value="BCTLIPOCALIN"/>
</dbReference>
<dbReference type="Gene3D" id="2.40.128.20">
    <property type="match status" value="1"/>
</dbReference>
<reference evidence="4" key="1">
    <citation type="journal article" date="2020" name="Nature">
        <title>Giant virus diversity and host interactions through global metagenomics.</title>
        <authorList>
            <person name="Schulz F."/>
            <person name="Roux S."/>
            <person name="Paez-Espino D."/>
            <person name="Jungbluth S."/>
            <person name="Walsh D.A."/>
            <person name="Denef V.J."/>
            <person name="McMahon K.D."/>
            <person name="Konstantinidis K.T."/>
            <person name="Eloe-Fadrosh E.A."/>
            <person name="Kyrpides N.C."/>
            <person name="Woyke T."/>
        </authorList>
    </citation>
    <scope>NUCLEOTIDE SEQUENCE</scope>
    <source>
        <strain evidence="4">GVMAG-M-3300025572-1</strain>
    </source>
</reference>
<dbReference type="InterPro" id="IPR012674">
    <property type="entry name" value="Calycin"/>
</dbReference>
<protein>
    <recommendedName>
        <fullName evidence="3">Lipocalin/cytosolic fatty-acid binding domain-containing protein</fullName>
    </recommendedName>
</protein>
<dbReference type="PANTHER" id="PTHR10612:SF34">
    <property type="entry name" value="APOLIPOPROTEIN D"/>
    <property type="match status" value="1"/>
</dbReference>
<proteinExistence type="inferred from homology"/>
<feature type="domain" description="Lipocalin/cytosolic fatty-acid binding" evidence="3">
    <location>
        <begin position="10"/>
        <end position="151"/>
    </location>
</feature>
<evidence type="ECO:0000256" key="2">
    <source>
        <dbReference type="PIRNR" id="PIRNR036893"/>
    </source>
</evidence>